<feature type="domain" description="PIN" evidence="1">
    <location>
        <begin position="8"/>
        <end position="122"/>
    </location>
</feature>
<dbReference type="Proteomes" id="UP000034723">
    <property type="component" value="Chromosome"/>
</dbReference>
<reference evidence="2 3" key="1">
    <citation type="submission" date="2015-04" db="EMBL/GenBank/DDBJ databases">
        <title>The complete genome sequence of the hyperthermophilic, obligate iron-reducing archaeon Geoglobus ahangari strain 234T.</title>
        <authorList>
            <person name="Manzella M.P."/>
            <person name="Holmes D.E."/>
            <person name="Rocheleau J.M."/>
            <person name="Chung A."/>
            <person name="Reguera G."/>
            <person name="Kashefi K."/>
        </authorList>
    </citation>
    <scope>NUCLEOTIDE SEQUENCE [LARGE SCALE GENOMIC DNA]</scope>
    <source>
        <strain evidence="2 3">234</strain>
    </source>
</reference>
<organism evidence="2 3">
    <name type="scientific">Geoglobus ahangari</name>
    <dbReference type="NCBI Taxonomy" id="113653"/>
    <lineage>
        <taxon>Archaea</taxon>
        <taxon>Methanobacteriati</taxon>
        <taxon>Methanobacteriota</taxon>
        <taxon>Archaeoglobi</taxon>
        <taxon>Archaeoglobales</taxon>
        <taxon>Archaeoglobaceae</taxon>
        <taxon>Geoglobus</taxon>
    </lineage>
</organism>
<dbReference type="SUPFAM" id="SSF88723">
    <property type="entry name" value="PIN domain-like"/>
    <property type="match status" value="1"/>
</dbReference>
<dbReference type="AlphaFoldDB" id="A0A0F7IEU5"/>
<dbReference type="Pfam" id="PF01850">
    <property type="entry name" value="PIN"/>
    <property type="match status" value="1"/>
</dbReference>
<name>A0A0F7IEU5_9EURY</name>
<dbReference type="InParanoid" id="A0A0F7IEU5"/>
<gene>
    <name evidence="2" type="ORF">GAH_01791</name>
</gene>
<evidence type="ECO:0000313" key="2">
    <source>
        <dbReference type="EMBL" id="AKG90930.1"/>
    </source>
</evidence>
<sequence length="142" mass="16587">MRLQKRRLRIFPDTNLFIASAKSGITKSTALIFKLCFSEEIELVGNSVLLEEYRRYKEYLGRSGSILLEVIEEKIRLVEPDIHSVEICKKFMPKNEFADIYHASTCLKADAILITNDKHFDEIKKRRVIQIWSIKEAIENLL</sequence>
<dbReference type="KEGG" id="gah:GAH_01791"/>
<evidence type="ECO:0000313" key="3">
    <source>
        <dbReference type="Proteomes" id="UP000034723"/>
    </source>
</evidence>
<keyword evidence="3" id="KW-1185">Reference proteome</keyword>
<dbReference type="SMART" id="SM00670">
    <property type="entry name" value="PINc"/>
    <property type="match status" value="1"/>
</dbReference>
<protein>
    <submittedName>
        <fullName evidence="2">Putative nucleotide-binding protein</fullName>
    </submittedName>
</protein>
<dbReference type="InterPro" id="IPR002716">
    <property type="entry name" value="PIN_dom"/>
</dbReference>
<dbReference type="EMBL" id="CP011267">
    <property type="protein sequence ID" value="AKG90930.1"/>
    <property type="molecule type" value="Genomic_DNA"/>
</dbReference>
<dbReference type="STRING" id="113653.GAH_01791"/>
<evidence type="ECO:0000259" key="1">
    <source>
        <dbReference type="SMART" id="SM00670"/>
    </source>
</evidence>
<dbReference type="InterPro" id="IPR029060">
    <property type="entry name" value="PIN-like_dom_sf"/>
</dbReference>
<dbReference type="HOGENOM" id="CLU_1801790_0_0_2"/>
<proteinExistence type="predicted"/>
<accession>A0A0F7IEU5</accession>
<dbReference type="Gene3D" id="3.40.50.1010">
    <property type="entry name" value="5'-nuclease"/>
    <property type="match status" value="1"/>
</dbReference>